<evidence type="ECO:0000259" key="1">
    <source>
        <dbReference type="PROSITE" id="PS51384"/>
    </source>
</evidence>
<keyword evidence="3" id="KW-1185">Reference proteome</keyword>
<dbReference type="EMBL" id="JBHSKP010000016">
    <property type="protein sequence ID" value="MFC5154688.1"/>
    <property type="molecule type" value="Genomic_DNA"/>
</dbReference>
<dbReference type="Proteomes" id="UP001596160">
    <property type="component" value="Unassembled WGS sequence"/>
</dbReference>
<dbReference type="InterPro" id="IPR039261">
    <property type="entry name" value="FNR_nucleotide-bd"/>
</dbReference>
<protein>
    <submittedName>
        <fullName evidence="2">Siderophore-interacting protein</fullName>
    </submittedName>
</protein>
<comment type="caution">
    <text evidence="2">The sequence shown here is derived from an EMBL/GenBank/DDBJ whole genome shotgun (WGS) entry which is preliminary data.</text>
</comment>
<evidence type="ECO:0000313" key="3">
    <source>
        <dbReference type="Proteomes" id="UP001596160"/>
    </source>
</evidence>
<dbReference type="Pfam" id="PF04954">
    <property type="entry name" value="SIP"/>
    <property type="match status" value="1"/>
</dbReference>
<dbReference type="Gene3D" id="3.40.50.80">
    <property type="entry name" value="Nucleotide-binding domain of ferredoxin-NADP reductase (FNR) module"/>
    <property type="match status" value="1"/>
</dbReference>
<accession>A0ABW0ALS1</accession>
<dbReference type="PROSITE" id="PS51384">
    <property type="entry name" value="FAD_FR"/>
    <property type="match status" value="1"/>
</dbReference>
<reference evidence="3" key="1">
    <citation type="journal article" date="2019" name="Int. J. Syst. Evol. Microbiol.">
        <title>The Global Catalogue of Microorganisms (GCM) 10K type strain sequencing project: providing services to taxonomists for standard genome sequencing and annotation.</title>
        <authorList>
            <consortium name="The Broad Institute Genomics Platform"/>
            <consortium name="The Broad Institute Genome Sequencing Center for Infectious Disease"/>
            <person name="Wu L."/>
            <person name="Ma J."/>
        </authorList>
    </citation>
    <scope>NUCLEOTIDE SEQUENCE [LARGE SCALE GENOMIC DNA]</scope>
    <source>
        <strain evidence="3">PCU 266</strain>
    </source>
</reference>
<dbReference type="Pfam" id="PF08021">
    <property type="entry name" value="FAD_binding_9"/>
    <property type="match status" value="1"/>
</dbReference>
<dbReference type="InterPro" id="IPR017938">
    <property type="entry name" value="Riboflavin_synthase-like_b-brl"/>
</dbReference>
<proteinExistence type="predicted"/>
<dbReference type="InterPro" id="IPR039374">
    <property type="entry name" value="SIP_fam"/>
</dbReference>
<dbReference type="SUPFAM" id="SSF63380">
    <property type="entry name" value="Riboflavin synthase domain-like"/>
    <property type="match status" value="1"/>
</dbReference>
<name>A0ABW0ALS1_9ACTN</name>
<gene>
    <name evidence="2" type="ORF">ACFPRH_23385</name>
</gene>
<dbReference type="PANTHER" id="PTHR30157:SF0">
    <property type="entry name" value="NADPH-DEPENDENT FERRIC-CHELATE REDUCTASE"/>
    <property type="match status" value="1"/>
</dbReference>
<dbReference type="PANTHER" id="PTHR30157">
    <property type="entry name" value="FERRIC REDUCTASE, NADPH-DEPENDENT"/>
    <property type="match status" value="1"/>
</dbReference>
<dbReference type="InterPro" id="IPR007037">
    <property type="entry name" value="SIP_rossman_dom"/>
</dbReference>
<organism evidence="2 3">
    <name type="scientific">Streptomyces amakusaensis</name>
    <dbReference type="NCBI Taxonomy" id="67271"/>
    <lineage>
        <taxon>Bacteria</taxon>
        <taxon>Bacillati</taxon>
        <taxon>Actinomycetota</taxon>
        <taxon>Actinomycetes</taxon>
        <taxon>Kitasatosporales</taxon>
        <taxon>Streptomycetaceae</taxon>
        <taxon>Streptomyces</taxon>
    </lineage>
</organism>
<feature type="domain" description="FAD-binding FR-type" evidence="1">
    <location>
        <begin position="6"/>
        <end position="135"/>
    </location>
</feature>
<sequence length="275" mass="30146">MSDALYAFFSIHVLSTEQLTPSMIRVTFGGDDLARAATAGLDQRVKLFLPHPGQDEPVMPDTDRDDWYAAWRALDPDTRGIMRTYTVRSLRRDPCEIVIDFATHGDLGPASRWVRTAVPGSVLGLLAPLGEENAGYDFRPPEDTDWILLTGDESALPAVANILETLPPDTPVRVWLELNDPADRQTLPTRADADIVWLTGRGATPEAIASAELPTGLPYAWIAGEAATVRAVRRQLVGERGFDRRRVKFTGYWRAGASEDDLMAADTTAAGEEEA</sequence>
<dbReference type="RefSeq" id="WP_344474960.1">
    <property type="nucleotide sequence ID" value="NZ_BAAASB010000004.1"/>
</dbReference>
<dbReference type="InterPro" id="IPR013113">
    <property type="entry name" value="SIP_FAD-bd"/>
</dbReference>
<evidence type="ECO:0000313" key="2">
    <source>
        <dbReference type="EMBL" id="MFC5154688.1"/>
    </source>
</evidence>
<dbReference type="InterPro" id="IPR017927">
    <property type="entry name" value="FAD-bd_FR_type"/>
</dbReference>
<dbReference type="CDD" id="cd06193">
    <property type="entry name" value="siderophore_interacting"/>
    <property type="match status" value="1"/>
</dbReference>
<dbReference type="Gene3D" id="2.40.30.10">
    <property type="entry name" value="Translation factors"/>
    <property type="match status" value="1"/>
</dbReference>